<dbReference type="Proteomes" id="UP000001930">
    <property type="component" value="Chromosome II"/>
</dbReference>
<reference evidence="2 3" key="1">
    <citation type="journal article" date="2005" name="BMC Genomics">
        <title>Bacterial genome adaptation to niches: divergence of the potential virulence genes in three Burkholderia species of different survival strategies.</title>
        <authorList>
            <person name="Kim H.S."/>
            <person name="Schell M.A."/>
            <person name="Yu Y."/>
            <person name="Ulrich R.L."/>
            <person name="Sarria S.H."/>
            <person name="Nierman W.C."/>
            <person name="DeShazer D."/>
        </authorList>
    </citation>
    <scope>NUCLEOTIDE SEQUENCE [LARGE SCALE GENOMIC DNA]</scope>
    <source>
        <strain evidence="3">ATCC 700388 / DSM 13276 / CCUG 48851 / CIP 106301 / E264</strain>
    </source>
</reference>
<feature type="compositionally biased region" description="Low complexity" evidence="1">
    <location>
        <begin position="95"/>
        <end position="107"/>
    </location>
</feature>
<feature type="region of interest" description="Disordered" evidence="1">
    <location>
        <begin position="95"/>
        <end position="120"/>
    </location>
</feature>
<organism evidence="2 3">
    <name type="scientific">Burkholderia thailandensis (strain ATCC 700388 / DSM 13276 / CCUG 48851 / CIP 106301 / E264)</name>
    <dbReference type="NCBI Taxonomy" id="271848"/>
    <lineage>
        <taxon>Bacteria</taxon>
        <taxon>Pseudomonadati</taxon>
        <taxon>Pseudomonadota</taxon>
        <taxon>Betaproteobacteria</taxon>
        <taxon>Burkholderiales</taxon>
        <taxon>Burkholderiaceae</taxon>
        <taxon>Burkholderia</taxon>
        <taxon>pseudomallei group</taxon>
    </lineage>
</organism>
<evidence type="ECO:0000256" key="1">
    <source>
        <dbReference type="SAM" id="MobiDB-lite"/>
    </source>
</evidence>
<evidence type="ECO:0000313" key="2">
    <source>
        <dbReference type="EMBL" id="ABC34029.1"/>
    </source>
</evidence>
<dbReference type="HOGENOM" id="CLU_2300501_0_0_4"/>
<sequence>MRRVTRCSDSMRETADAGSARRSNRAAAPEMRRAPRIASLSAAARGRRPSDRMRRMTMTGCGVRGAAARRAALARRMQPRGTRVRVPIQVLAGARTAAGRPATNGRALRPGEIAGRARRQ</sequence>
<dbReference type="KEGG" id="bte:BTH_II2360"/>
<proteinExistence type="predicted"/>
<feature type="region of interest" description="Disordered" evidence="1">
    <location>
        <begin position="1"/>
        <end position="32"/>
    </location>
</feature>
<evidence type="ECO:0000313" key="3">
    <source>
        <dbReference type="Proteomes" id="UP000001930"/>
    </source>
</evidence>
<dbReference type="EMBL" id="CP000085">
    <property type="protein sequence ID" value="ABC34029.1"/>
    <property type="molecule type" value="Genomic_DNA"/>
</dbReference>
<feature type="compositionally biased region" description="Low complexity" evidence="1">
    <location>
        <begin position="16"/>
        <end position="29"/>
    </location>
</feature>
<dbReference type="AlphaFoldDB" id="Q2T2Q2"/>
<gene>
    <name evidence="2" type="ordered locus">BTH_II2360</name>
</gene>
<keyword evidence="3" id="KW-1185">Reference proteome</keyword>
<accession>Q2T2Q2</accession>
<protein>
    <submittedName>
        <fullName evidence="2">Uncharacterized protein</fullName>
    </submittedName>
</protein>
<name>Q2T2Q2_BURTA</name>